<comment type="similarity">
    <text evidence="4">Belongs to the fabD family.</text>
</comment>
<dbReference type="InterPro" id="IPR014043">
    <property type="entry name" value="Acyl_transferase_dom"/>
</dbReference>
<feature type="active site" evidence="5">
    <location>
        <position position="104"/>
    </location>
</feature>
<dbReference type="InterPro" id="IPR016035">
    <property type="entry name" value="Acyl_Trfase/lysoPLipase"/>
</dbReference>
<feature type="domain" description="Malonyl-CoA:ACP transacylase (MAT)" evidence="6">
    <location>
        <begin position="17"/>
        <end position="320"/>
    </location>
</feature>
<name>A0A6B1D5J0_9CHLR</name>
<dbReference type="GO" id="GO:0004314">
    <property type="term" value="F:[acyl-carrier-protein] S-malonyltransferase activity"/>
    <property type="evidence" value="ECO:0007669"/>
    <property type="project" value="UniProtKB-EC"/>
</dbReference>
<dbReference type="Gene3D" id="3.40.366.10">
    <property type="entry name" value="Malonyl-Coenzyme A Acyl Carrier Protein, domain 2"/>
    <property type="match status" value="1"/>
</dbReference>
<evidence type="ECO:0000259" key="6">
    <source>
        <dbReference type="SMART" id="SM00827"/>
    </source>
</evidence>
<dbReference type="PIRSF" id="PIRSF000446">
    <property type="entry name" value="Mct"/>
    <property type="match status" value="1"/>
</dbReference>
<dbReference type="NCBIfam" id="TIGR00128">
    <property type="entry name" value="fabD"/>
    <property type="match status" value="1"/>
</dbReference>
<feature type="active site" evidence="5">
    <location>
        <position position="215"/>
    </location>
</feature>
<accession>A0A6B1D5J0</accession>
<reference evidence="7" key="1">
    <citation type="submission" date="2019-09" db="EMBL/GenBank/DDBJ databases">
        <title>Characterisation of the sponge microbiome using genome-centric metagenomics.</title>
        <authorList>
            <person name="Engelberts J.P."/>
            <person name="Robbins S.J."/>
            <person name="De Goeij J.M."/>
            <person name="Aranda M."/>
            <person name="Bell S.C."/>
            <person name="Webster N.S."/>
        </authorList>
    </citation>
    <scope>NUCLEOTIDE SEQUENCE</scope>
    <source>
        <strain evidence="7">SB0661_bin_32</strain>
    </source>
</reference>
<dbReference type="InterPro" id="IPR050858">
    <property type="entry name" value="Mal-CoA-ACP_Trans/PKS_FabD"/>
</dbReference>
<dbReference type="EMBL" id="VXMH01000043">
    <property type="protein sequence ID" value="MYC95120.1"/>
    <property type="molecule type" value="Genomic_DNA"/>
</dbReference>
<evidence type="ECO:0000256" key="3">
    <source>
        <dbReference type="ARBA" id="ARBA00048462"/>
    </source>
</evidence>
<gene>
    <name evidence="7" type="primary">fabD</name>
    <name evidence="7" type="ORF">F4X14_09110</name>
</gene>
<dbReference type="InterPro" id="IPR001227">
    <property type="entry name" value="Ac_transferase_dom_sf"/>
</dbReference>
<dbReference type="InterPro" id="IPR004410">
    <property type="entry name" value="Malonyl_CoA-ACP_transAc_FabD"/>
</dbReference>
<evidence type="ECO:0000256" key="5">
    <source>
        <dbReference type="PIRSR" id="PIRSR000446-1"/>
    </source>
</evidence>
<evidence type="ECO:0000256" key="2">
    <source>
        <dbReference type="ARBA" id="ARBA00023315"/>
    </source>
</evidence>
<proteinExistence type="inferred from homology"/>
<evidence type="ECO:0000313" key="7">
    <source>
        <dbReference type="EMBL" id="MYC95120.1"/>
    </source>
</evidence>
<dbReference type="EC" id="2.3.1.39" evidence="4"/>
<dbReference type="InterPro" id="IPR024925">
    <property type="entry name" value="Malonyl_CoA-ACP_transAc"/>
</dbReference>
<evidence type="ECO:0000256" key="1">
    <source>
        <dbReference type="ARBA" id="ARBA00022679"/>
    </source>
</evidence>
<dbReference type="SUPFAM" id="SSF55048">
    <property type="entry name" value="Probable ACP-binding domain of malonyl-CoA ACP transacylase"/>
    <property type="match status" value="1"/>
</dbReference>
<sequence length="325" mass="33667">MSLPLSYVRESSPLIYLFPGQGSQHVGMAKELAEAYPAARAVFTEADELLGAAISRICFEGPEGLLTDTINAQPALFAASMATLCAMQAEMGSLPRPAYFAGHSMGEYSALAAAGCIGFADGLLLVRERGRLMKEAGAKQPGRMVAVIGLEENVVARICAEAAAANSGVSQIANDNCPGQIVISGDESSIAAAMSELEKAGARRVVPLAVSIAAHSPLMEPAASQLRARIDAIDVKEPLAPVIGNTSGLPLDSAAAICQELNAQLTGSVRWTESMKRAVDGGVETAVEIGPGSVLTGLMKRIQRKGKRVNVSNAAEVRSFAGAFG</sequence>
<dbReference type="AlphaFoldDB" id="A0A6B1D5J0"/>
<dbReference type="GO" id="GO:0006633">
    <property type="term" value="P:fatty acid biosynthetic process"/>
    <property type="evidence" value="ECO:0007669"/>
    <property type="project" value="TreeGrafter"/>
</dbReference>
<protein>
    <recommendedName>
        <fullName evidence="4">Malonyl CoA-acyl carrier protein transacylase</fullName>
        <ecNumber evidence="4">2.3.1.39</ecNumber>
    </recommendedName>
</protein>
<dbReference type="InterPro" id="IPR016036">
    <property type="entry name" value="Malonyl_transacylase_ACP-bd"/>
</dbReference>
<keyword evidence="2 4" id="KW-0012">Acyltransferase</keyword>
<dbReference type="PANTHER" id="PTHR42681">
    <property type="entry name" value="MALONYL-COA-ACYL CARRIER PROTEIN TRANSACYLASE, MITOCHONDRIAL"/>
    <property type="match status" value="1"/>
</dbReference>
<dbReference type="SMART" id="SM00827">
    <property type="entry name" value="PKS_AT"/>
    <property type="match status" value="1"/>
</dbReference>
<keyword evidence="1 4" id="KW-0808">Transferase</keyword>
<evidence type="ECO:0000256" key="4">
    <source>
        <dbReference type="PIRNR" id="PIRNR000446"/>
    </source>
</evidence>
<dbReference type="FunFam" id="3.30.70.250:FF:000001">
    <property type="entry name" value="Malonyl CoA-acyl carrier protein transacylase"/>
    <property type="match status" value="1"/>
</dbReference>
<dbReference type="Pfam" id="PF00698">
    <property type="entry name" value="Acyl_transf_1"/>
    <property type="match status" value="1"/>
</dbReference>
<comment type="catalytic activity">
    <reaction evidence="3 4">
        <text>holo-[ACP] + malonyl-CoA = malonyl-[ACP] + CoA</text>
        <dbReference type="Rhea" id="RHEA:41792"/>
        <dbReference type="Rhea" id="RHEA-COMP:9623"/>
        <dbReference type="Rhea" id="RHEA-COMP:9685"/>
        <dbReference type="ChEBI" id="CHEBI:57287"/>
        <dbReference type="ChEBI" id="CHEBI:57384"/>
        <dbReference type="ChEBI" id="CHEBI:64479"/>
        <dbReference type="ChEBI" id="CHEBI:78449"/>
        <dbReference type="EC" id="2.3.1.39"/>
    </reaction>
</comment>
<organism evidence="7">
    <name type="scientific">Caldilineaceae bacterium SB0661_bin_32</name>
    <dbReference type="NCBI Taxonomy" id="2605255"/>
    <lineage>
        <taxon>Bacteria</taxon>
        <taxon>Bacillati</taxon>
        <taxon>Chloroflexota</taxon>
        <taxon>Caldilineae</taxon>
        <taxon>Caldilineales</taxon>
        <taxon>Caldilineaceae</taxon>
    </lineage>
</organism>
<dbReference type="SUPFAM" id="SSF52151">
    <property type="entry name" value="FabD/lysophospholipase-like"/>
    <property type="match status" value="1"/>
</dbReference>
<dbReference type="Gene3D" id="3.30.70.250">
    <property type="entry name" value="Malonyl-CoA ACP transacylase, ACP-binding"/>
    <property type="match status" value="1"/>
</dbReference>
<dbReference type="GO" id="GO:0005829">
    <property type="term" value="C:cytosol"/>
    <property type="evidence" value="ECO:0007669"/>
    <property type="project" value="TreeGrafter"/>
</dbReference>
<comment type="caution">
    <text evidence="7">The sequence shown here is derived from an EMBL/GenBank/DDBJ whole genome shotgun (WGS) entry which is preliminary data.</text>
</comment>
<dbReference type="PANTHER" id="PTHR42681:SF1">
    <property type="entry name" value="MALONYL-COA-ACYL CARRIER PROTEIN TRANSACYLASE, MITOCHONDRIAL"/>
    <property type="match status" value="1"/>
</dbReference>